<organism evidence="2 3">
    <name type="scientific">Aspergillus udagawae</name>
    <dbReference type="NCBI Taxonomy" id="91492"/>
    <lineage>
        <taxon>Eukaryota</taxon>
        <taxon>Fungi</taxon>
        <taxon>Dikarya</taxon>
        <taxon>Ascomycota</taxon>
        <taxon>Pezizomycotina</taxon>
        <taxon>Eurotiomycetes</taxon>
        <taxon>Eurotiomycetidae</taxon>
        <taxon>Eurotiales</taxon>
        <taxon>Aspergillaceae</taxon>
        <taxon>Aspergillus</taxon>
        <taxon>Aspergillus subgen. Fumigati</taxon>
    </lineage>
</organism>
<comment type="caution">
    <text evidence="2">The sequence shown here is derived from an EMBL/GenBank/DDBJ whole genome shotgun (WGS) entry which is preliminary data.</text>
</comment>
<feature type="transmembrane region" description="Helical" evidence="1">
    <location>
        <begin position="26"/>
        <end position="46"/>
    </location>
</feature>
<dbReference type="EMBL" id="BLKC01000114">
    <property type="protein sequence ID" value="GFF54519.1"/>
    <property type="molecule type" value="Genomic_DNA"/>
</dbReference>
<protein>
    <submittedName>
        <fullName evidence="2">Uncharacterized protein</fullName>
    </submittedName>
</protein>
<gene>
    <name evidence="2" type="ORF">IFM46972_10042</name>
</gene>
<dbReference type="AlphaFoldDB" id="A0A8H3S9X3"/>
<dbReference type="SUPFAM" id="SSF53448">
    <property type="entry name" value="Nucleotide-diphospho-sugar transferases"/>
    <property type="match status" value="1"/>
</dbReference>
<keyword evidence="1" id="KW-1133">Transmembrane helix</keyword>
<evidence type="ECO:0000256" key="1">
    <source>
        <dbReference type="SAM" id="Phobius"/>
    </source>
</evidence>
<keyword evidence="1" id="KW-0472">Membrane</keyword>
<evidence type="ECO:0000313" key="3">
    <source>
        <dbReference type="Proteomes" id="UP000465221"/>
    </source>
</evidence>
<reference evidence="2 3" key="1">
    <citation type="submission" date="2020-01" db="EMBL/GenBank/DDBJ databases">
        <title>Draft genome sequence of Aspergillus udagawae IFM 46972.</title>
        <authorList>
            <person name="Takahashi H."/>
            <person name="Yaguchi T."/>
        </authorList>
    </citation>
    <scope>NUCLEOTIDE SEQUENCE [LARGE SCALE GENOMIC DNA]</scope>
    <source>
        <strain evidence="2 3">IFM 46972</strain>
    </source>
</reference>
<keyword evidence="1" id="KW-0812">Transmembrane</keyword>
<dbReference type="Proteomes" id="UP000465221">
    <property type="component" value="Unassembled WGS sequence"/>
</dbReference>
<dbReference type="InterPro" id="IPR029044">
    <property type="entry name" value="Nucleotide-diphossugar_trans"/>
</dbReference>
<sequence length="277" mass="31931">MPKVFLDDFLTPQAKAKAMQLANSKLLRTAAIIIFSIFIVITLLRLPTDTLKDIYRTSTATHSEAGQRDHAGVVNSWPNIDWSRYAYVQYVTNAEYLCNSVMIFEALHRLGSKAERLMMYPATFSDIDDSTEGKLLRKARDQYSVKLTPIQVQSRHGNDPLPRAYWLNFNDRVLSSQLMLIQPSTFEFHRIMDEIEKAGSNDYDMEIINHLYRDSALILPHRPYDLLTGEFRSTKHADYLGNAAEPWDPEKVLKEAKFLHFSDWPIPKVIKNYLNAS</sequence>
<name>A0A8H3S9X3_9EURO</name>
<proteinExistence type="predicted"/>
<dbReference type="Gene3D" id="3.90.550.10">
    <property type="entry name" value="Spore Coat Polysaccharide Biosynthesis Protein SpsA, Chain A"/>
    <property type="match status" value="1"/>
</dbReference>
<accession>A0A8H3S9X3</accession>
<evidence type="ECO:0000313" key="2">
    <source>
        <dbReference type="EMBL" id="GFF54519.1"/>
    </source>
</evidence>